<evidence type="ECO:0000256" key="7">
    <source>
        <dbReference type="PROSITE-ProRule" id="PRU00042"/>
    </source>
</evidence>
<sequence>MPVCVSLFPVHRMFMIKEIPHDWTPSLDSENPEAHMKEEEKRLWISQEEELLTVKIKDGEKPHLSELYQIQTEEHLETEVPTSSSPEPVAENFRRPEPDRDPEPGCPSQQSNMADGEKSFGCNLCDKRFRRKHFVKLHMMTHTGKREHSCDLCGKGFNHSTNISNMCKNTNTTAIR</sequence>
<evidence type="ECO:0000256" key="4">
    <source>
        <dbReference type="ARBA" id="ARBA00022771"/>
    </source>
</evidence>
<dbReference type="Pfam" id="PF00096">
    <property type="entry name" value="zf-C2H2"/>
    <property type="match status" value="1"/>
</dbReference>
<feature type="compositionally biased region" description="Basic and acidic residues" evidence="8">
    <location>
        <begin position="92"/>
        <end position="103"/>
    </location>
</feature>
<reference evidence="10" key="2">
    <citation type="submission" date="2025-09" db="UniProtKB">
        <authorList>
            <consortium name="Ensembl"/>
        </authorList>
    </citation>
    <scope>IDENTIFICATION</scope>
</reference>
<dbReference type="PANTHER" id="PTHR16515:SF49">
    <property type="entry name" value="GASTRULA ZINC FINGER PROTEIN XLCGF49.1-LIKE-RELATED"/>
    <property type="match status" value="1"/>
</dbReference>
<evidence type="ECO:0000256" key="5">
    <source>
        <dbReference type="ARBA" id="ARBA00022833"/>
    </source>
</evidence>
<evidence type="ECO:0000259" key="9">
    <source>
        <dbReference type="PROSITE" id="PS50157"/>
    </source>
</evidence>
<dbReference type="PANTHER" id="PTHR16515">
    <property type="entry name" value="PR DOMAIN ZINC FINGER PROTEIN"/>
    <property type="match status" value="1"/>
</dbReference>
<dbReference type="Ensembl" id="ENSXCOT00000004520.1">
    <property type="protein sequence ID" value="ENSXCOP00000004467.1"/>
    <property type="gene ID" value="ENSXCOG00000003535.1"/>
</dbReference>
<keyword evidence="6" id="KW-0539">Nucleus</keyword>
<keyword evidence="11" id="KW-1185">Reference proteome</keyword>
<dbReference type="GO" id="GO:0008270">
    <property type="term" value="F:zinc ion binding"/>
    <property type="evidence" value="ECO:0007669"/>
    <property type="project" value="UniProtKB-KW"/>
</dbReference>
<dbReference type="Gene3D" id="3.30.160.60">
    <property type="entry name" value="Classic Zinc Finger"/>
    <property type="match status" value="2"/>
</dbReference>
<evidence type="ECO:0000256" key="6">
    <source>
        <dbReference type="ARBA" id="ARBA00023242"/>
    </source>
</evidence>
<name>A0A3B5L0Z4_9TELE</name>
<evidence type="ECO:0000256" key="2">
    <source>
        <dbReference type="ARBA" id="ARBA00022723"/>
    </source>
</evidence>
<dbReference type="SUPFAM" id="SSF57667">
    <property type="entry name" value="beta-beta-alpha zinc fingers"/>
    <property type="match status" value="1"/>
</dbReference>
<dbReference type="AlphaFoldDB" id="A0A3B5L0Z4"/>
<dbReference type="GeneTree" id="ENSGT01110000271497"/>
<evidence type="ECO:0000256" key="8">
    <source>
        <dbReference type="SAM" id="MobiDB-lite"/>
    </source>
</evidence>
<protein>
    <recommendedName>
        <fullName evidence="9">C2H2-type domain-containing protein</fullName>
    </recommendedName>
</protein>
<dbReference type="InterPro" id="IPR050331">
    <property type="entry name" value="Zinc_finger"/>
</dbReference>
<keyword evidence="3" id="KW-0677">Repeat</keyword>
<dbReference type="GO" id="GO:0005634">
    <property type="term" value="C:nucleus"/>
    <property type="evidence" value="ECO:0007669"/>
    <property type="project" value="UniProtKB-SubCell"/>
</dbReference>
<comment type="subcellular location">
    <subcellularLocation>
        <location evidence="1">Nucleus</location>
    </subcellularLocation>
</comment>
<dbReference type="PROSITE" id="PS50157">
    <property type="entry name" value="ZINC_FINGER_C2H2_2"/>
    <property type="match status" value="1"/>
</dbReference>
<dbReference type="Proteomes" id="UP000261380">
    <property type="component" value="Unplaced"/>
</dbReference>
<feature type="region of interest" description="Disordered" evidence="8">
    <location>
        <begin position="69"/>
        <end position="114"/>
    </location>
</feature>
<dbReference type="InterPro" id="IPR036236">
    <property type="entry name" value="Znf_C2H2_sf"/>
</dbReference>
<dbReference type="FunFam" id="3.30.160.60:FF:000110">
    <property type="entry name" value="Zinc finger protein-like"/>
    <property type="match status" value="1"/>
</dbReference>
<proteinExistence type="predicted"/>
<dbReference type="PROSITE" id="PS00028">
    <property type="entry name" value="ZINC_FINGER_C2H2_1"/>
    <property type="match status" value="1"/>
</dbReference>
<keyword evidence="5" id="KW-0862">Zinc</keyword>
<evidence type="ECO:0000256" key="1">
    <source>
        <dbReference type="ARBA" id="ARBA00004123"/>
    </source>
</evidence>
<keyword evidence="4 7" id="KW-0863">Zinc-finger</keyword>
<dbReference type="InterPro" id="IPR013087">
    <property type="entry name" value="Znf_C2H2_type"/>
</dbReference>
<evidence type="ECO:0000256" key="3">
    <source>
        <dbReference type="ARBA" id="ARBA00022737"/>
    </source>
</evidence>
<keyword evidence="2" id="KW-0479">Metal-binding</keyword>
<feature type="domain" description="C2H2-type" evidence="9">
    <location>
        <begin position="120"/>
        <end position="147"/>
    </location>
</feature>
<organism evidence="10 11">
    <name type="scientific">Xiphophorus couchianus</name>
    <name type="common">Monterrey platyfish</name>
    <dbReference type="NCBI Taxonomy" id="32473"/>
    <lineage>
        <taxon>Eukaryota</taxon>
        <taxon>Metazoa</taxon>
        <taxon>Chordata</taxon>
        <taxon>Craniata</taxon>
        <taxon>Vertebrata</taxon>
        <taxon>Euteleostomi</taxon>
        <taxon>Actinopterygii</taxon>
        <taxon>Neopterygii</taxon>
        <taxon>Teleostei</taxon>
        <taxon>Neoteleostei</taxon>
        <taxon>Acanthomorphata</taxon>
        <taxon>Ovalentaria</taxon>
        <taxon>Atherinomorphae</taxon>
        <taxon>Cyprinodontiformes</taxon>
        <taxon>Poeciliidae</taxon>
        <taxon>Poeciliinae</taxon>
        <taxon>Xiphophorus</taxon>
    </lineage>
</organism>
<evidence type="ECO:0000313" key="11">
    <source>
        <dbReference type="Proteomes" id="UP000261380"/>
    </source>
</evidence>
<reference evidence="10" key="1">
    <citation type="submission" date="2025-08" db="UniProtKB">
        <authorList>
            <consortium name="Ensembl"/>
        </authorList>
    </citation>
    <scope>IDENTIFICATION</scope>
</reference>
<accession>A0A3B5L0Z4</accession>
<dbReference type="GO" id="GO:0010468">
    <property type="term" value="P:regulation of gene expression"/>
    <property type="evidence" value="ECO:0007669"/>
    <property type="project" value="TreeGrafter"/>
</dbReference>
<evidence type="ECO:0000313" key="10">
    <source>
        <dbReference type="Ensembl" id="ENSXCOP00000004467.1"/>
    </source>
</evidence>